<dbReference type="InterPro" id="IPR051678">
    <property type="entry name" value="AGP_Transferase"/>
</dbReference>
<dbReference type="CDD" id="cd05154">
    <property type="entry name" value="ACAD10_11_N-like"/>
    <property type="match status" value="1"/>
</dbReference>
<dbReference type="RefSeq" id="WP_035570946.1">
    <property type="nucleotide sequence ID" value="NZ_ARYH01000001.1"/>
</dbReference>
<evidence type="ECO:0000313" key="2">
    <source>
        <dbReference type="EMBL" id="KCZ86113.1"/>
    </source>
</evidence>
<name>A0A069E7N3_9PROT</name>
<organism evidence="2 3">
    <name type="scientific">Hyphomonas adhaerens MHS-3</name>
    <dbReference type="NCBI Taxonomy" id="1280949"/>
    <lineage>
        <taxon>Bacteria</taxon>
        <taxon>Pseudomonadati</taxon>
        <taxon>Pseudomonadota</taxon>
        <taxon>Alphaproteobacteria</taxon>
        <taxon>Hyphomonadales</taxon>
        <taxon>Hyphomonadaceae</taxon>
        <taxon>Hyphomonas</taxon>
    </lineage>
</organism>
<dbReference type="Gene3D" id="3.90.1200.10">
    <property type="match status" value="1"/>
</dbReference>
<dbReference type="InterPro" id="IPR041726">
    <property type="entry name" value="ACAD10_11_N"/>
</dbReference>
<sequence length="351" mass="38655">MDSSAVPGIDQVRLERWMDANGIGKGPITSLTQLAGGTQNIIAKFERSGAPFVLRRPSVTPRAKANEVMAREARVLAALAGTNVPHPRFVAVCDDPDVLGATFYLMEAVDGFNAVTGLPELHRSRPQIRREMGFAMVDAAAELGSLDHEALGLGDFGKPENYLSRQAGRWMSQLESYTKHEGWPGGEGLGDVHTLADYLSANLPPDFKPGIMHGDYAIGNVMFRNDGPQLAAVIDWELSTIGDPLVDLAWVICTWRDPAWRDLPVLVVEPWEGFPAIDEMIQRYADRSQRDLSHIDWYIVLACFKLAIILEGTYARAFSGAAPKAIGKTLHETSVTLIERAHARLNRTVWQ</sequence>
<comment type="caution">
    <text evidence="2">The sequence shown here is derived from an EMBL/GenBank/DDBJ whole genome shotgun (WGS) entry which is preliminary data.</text>
</comment>
<gene>
    <name evidence="2" type="ORF">HAD_10520</name>
</gene>
<feature type="domain" description="Aminoglycoside phosphotransferase" evidence="1">
    <location>
        <begin position="31"/>
        <end position="261"/>
    </location>
</feature>
<dbReference type="Proteomes" id="UP000027446">
    <property type="component" value="Unassembled WGS sequence"/>
</dbReference>
<dbReference type="AlphaFoldDB" id="A0A069E7N3"/>
<dbReference type="InterPro" id="IPR011009">
    <property type="entry name" value="Kinase-like_dom_sf"/>
</dbReference>
<accession>A0A069E7N3</accession>
<dbReference type="SUPFAM" id="SSF56112">
    <property type="entry name" value="Protein kinase-like (PK-like)"/>
    <property type="match status" value="1"/>
</dbReference>
<dbReference type="InterPro" id="IPR002575">
    <property type="entry name" value="Aminoglycoside_PTrfase"/>
</dbReference>
<dbReference type="PANTHER" id="PTHR21310">
    <property type="entry name" value="AMINOGLYCOSIDE PHOSPHOTRANSFERASE-RELATED-RELATED"/>
    <property type="match status" value="1"/>
</dbReference>
<dbReference type="eggNOG" id="COG3173">
    <property type="taxonomic scope" value="Bacteria"/>
</dbReference>
<dbReference type="Gene3D" id="3.30.200.20">
    <property type="entry name" value="Phosphorylase Kinase, domain 1"/>
    <property type="match status" value="1"/>
</dbReference>
<dbReference type="PATRIC" id="fig|1280949.3.peg.2151"/>
<dbReference type="Pfam" id="PF01636">
    <property type="entry name" value="APH"/>
    <property type="match status" value="1"/>
</dbReference>
<dbReference type="OrthoDB" id="3806873at2"/>
<reference evidence="2 3" key="1">
    <citation type="journal article" date="2014" name="Antonie Van Leeuwenhoek">
        <title>Hyphomonas beringensis sp. nov. and Hyphomonas chukchiensis sp. nov., isolated from surface seawater of the Bering Sea and Chukchi Sea.</title>
        <authorList>
            <person name="Li C."/>
            <person name="Lai Q."/>
            <person name="Li G."/>
            <person name="Dong C."/>
            <person name="Wang J."/>
            <person name="Liao Y."/>
            <person name="Shao Z."/>
        </authorList>
    </citation>
    <scope>NUCLEOTIDE SEQUENCE [LARGE SCALE GENOMIC DNA]</scope>
    <source>
        <strain evidence="2 3">MHS-3</strain>
    </source>
</reference>
<proteinExistence type="predicted"/>
<keyword evidence="2" id="KW-0808">Transferase</keyword>
<protein>
    <submittedName>
        <fullName evidence="2">Aminoglycoside phosphotransferase</fullName>
    </submittedName>
</protein>
<evidence type="ECO:0000313" key="3">
    <source>
        <dbReference type="Proteomes" id="UP000027446"/>
    </source>
</evidence>
<dbReference type="GO" id="GO:0016740">
    <property type="term" value="F:transferase activity"/>
    <property type="evidence" value="ECO:0007669"/>
    <property type="project" value="UniProtKB-KW"/>
</dbReference>
<keyword evidence="3" id="KW-1185">Reference proteome</keyword>
<dbReference type="STRING" id="1280949.HAD_10520"/>
<dbReference type="EMBL" id="ARYH01000001">
    <property type="protein sequence ID" value="KCZ86113.1"/>
    <property type="molecule type" value="Genomic_DNA"/>
</dbReference>
<evidence type="ECO:0000259" key="1">
    <source>
        <dbReference type="Pfam" id="PF01636"/>
    </source>
</evidence>
<dbReference type="PANTHER" id="PTHR21310:SF40">
    <property type="entry name" value="AMINOGLYCOSIDE PHOSPHOTRANSFERASE DOMAIN-CONTAINING PROTEIN-RELATED"/>
    <property type="match status" value="1"/>
</dbReference>